<reference evidence="2" key="2">
    <citation type="submission" date="2021-01" db="UniProtKB">
        <authorList>
            <consortium name="EnsemblPlants"/>
        </authorList>
    </citation>
    <scope>IDENTIFICATION</scope>
</reference>
<accession>A0A7N2MD55</accession>
<keyword evidence="1" id="KW-1133">Transmembrane helix</keyword>
<evidence type="ECO:0000256" key="1">
    <source>
        <dbReference type="SAM" id="Phobius"/>
    </source>
</evidence>
<dbReference type="Proteomes" id="UP000594261">
    <property type="component" value="Chromosome 8"/>
</dbReference>
<dbReference type="InterPro" id="IPR055283">
    <property type="entry name" value="TAXIMIN_1/2"/>
</dbReference>
<reference evidence="2 3" key="1">
    <citation type="journal article" date="2016" name="G3 (Bethesda)">
        <title>First Draft Assembly and Annotation of the Genome of a California Endemic Oak Quercus lobata Nee (Fagaceae).</title>
        <authorList>
            <person name="Sork V.L."/>
            <person name="Fitz-Gibbon S.T."/>
            <person name="Puiu D."/>
            <person name="Crepeau M."/>
            <person name="Gugger P.F."/>
            <person name="Sherman R."/>
            <person name="Stevens K."/>
            <person name="Langley C.H."/>
            <person name="Pellegrini M."/>
            <person name="Salzberg S.L."/>
        </authorList>
    </citation>
    <scope>NUCLEOTIDE SEQUENCE [LARGE SCALE GENOMIC DNA]</scope>
    <source>
        <strain evidence="2 3">cv. SW786</strain>
    </source>
</reference>
<evidence type="ECO:0000313" key="3">
    <source>
        <dbReference type="Proteomes" id="UP000594261"/>
    </source>
</evidence>
<keyword evidence="1" id="KW-0812">Transmembrane</keyword>
<keyword evidence="1" id="KW-0472">Membrane</keyword>
<dbReference type="PANTHER" id="PTHR33834">
    <property type="entry name" value="SIGNALING PEPTIDE TAXIMIN 2"/>
    <property type="match status" value="1"/>
</dbReference>
<dbReference type="EnsemblPlants" id="QL08p041339:mrna">
    <property type="protein sequence ID" value="QL08p041339:mrna"/>
    <property type="gene ID" value="QL08p041339"/>
</dbReference>
<dbReference type="EMBL" id="LRBV02000008">
    <property type="status" value="NOT_ANNOTATED_CDS"/>
    <property type="molecule type" value="Genomic_DNA"/>
</dbReference>
<feature type="transmembrane region" description="Helical" evidence="1">
    <location>
        <begin position="12"/>
        <end position="35"/>
    </location>
</feature>
<sequence length="110" mass="12225">MCSGDGECRPLGFLLGLPFAFLSLIISIIGLVIWIVGYLKFLHFDAIWCDGYKKFLNLDVIIGQIVAELYMPVLFVRDRDCGDGFGVGQSPNSCYGVVYFSDSLLISFLK</sequence>
<dbReference type="AlphaFoldDB" id="A0A7N2MD55"/>
<evidence type="ECO:0000313" key="2">
    <source>
        <dbReference type="EnsemblPlants" id="QL08p041339:mrna"/>
    </source>
</evidence>
<protein>
    <submittedName>
        <fullName evidence="2">Uncharacterized protein</fullName>
    </submittedName>
</protein>
<organism evidence="2 3">
    <name type="scientific">Quercus lobata</name>
    <name type="common">Valley oak</name>
    <dbReference type="NCBI Taxonomy" id="97700"/>
    <lineage>
        <taxon>Eukaryota</taxon>
        <taxon>Viridiplantae</taxon>
        <taxon>Streptophyta</taxon>
        <taxon>Embryophyta</taxon>
        <taxon>Tracheophyta</taxon>
        <taxon>Spermatophyta</taxon>
        <taxon>Magnoliopsida</taxon>
        <taxon>eudicotyledons</taxon>
        <taxon>Gunneridae</taxon>
        <taxon>Pentapetalae</taxon>
        <taxon>rosids</taxon>
        <taxon>fabids</taxon>
        <taxon>Fagales</taxon>
        <taxon>Fagaceae</taxon>
        <taxon>Quercus</taxon>
    </lineage>
</organism>
<dbReference type="OMA" id="QSASACN"/>
<proteinExistence type="predicted"/>
<dbReference type="InParanoid" id="A0A7N2MD55"/>
<feature type="transmembrane region" description="Helical" evidence="1">
    <location>
        <begin position="55"/>
        <end position="76"/>
    </location>
</feature>
<name>A0A7N2MD55_QUELO</name>
<dbReference type="PANTHER" id="PTHR33834:SF2">
    <property type="entry name" value="SIGNALING PEPTIDE TAXIMIN 1"/>
    <property type="match status" value="1"/>
</dbReference>
<dbReference type="Gramene" id="QL08p041339:mrna">
    <property type="protein sequence ID" value="QL08p041339:mrna"/>
    <property type="gene ID" value="QL08p041339"/>
</dbReference>
<keyword evidence="3" id="KW-1185">Reference proteome</keyword>